<reference evidence="3" key="1">
    <citation type="journal article" date="2019" name="Int. J. Syst. Evol. Microbiol.">
        <title>The Global Catalogue of Microorganisms (GCM) 10K type strain sequencing project: providing services to taxonomists for standard genome sequencing and annotation.</title>
        <authorList>
            <consortium name="The Broad Institute Genomics Platform"/>
            <consortium name="The Broad Institute Genome Sequencing Center for Infectious Disease"/>
            <person name="Wu L."/>
            <person name="Ma J."/>
        </authorList>
    </citation>
    <scope>NUCLEOTIDE SEQUENCE [LARGE SCALE GENOMIC DNA]</scope>
    <source>
        <strain evidence="3">JCM 14718</strain>
    </source>
</reference>
<gene>
    <name evidence="2" type="ORF">GCM10009765_28160</name>
</gene>
<dbReference type="PROSITE" id="PS50943">
    <property type="entry name" value="HTH_CROC1"/>
    <property type="match status" value="1"/>
</dbReference>
<dbReference type="Gene3D" id="1.10.260.40">
    <property type="entry name" value="lambda repressor-like DNA-binding domains"/>
    <property type="match status" value="1"/>
</dbReference>
<dbReference type="SUPFAM" id="SSF47413">
    <property type="entry name" value="lambda repressor-like DNA-binding domains"/>
    <property type="match status" value="1"/>
</dbReference>
<keyword evidence="3" id="KW-1185">Reference proteome</keyword>
<dbReference type="InterPro" id="IPR043917">
    <property type="entry name" value="DUF5753"/>
</dbReference>
<name>A0ABP4SVW8_9ACTN</name>
<evidence type="ECO:0000313" key="2">
    <source>
        <dbReference type="EMBL" id="GAA1677212.1"/>
    </source>
</evidence>
<feature type="domain" description="HTH cro/C1-type" evidence="1">
    <location>
        <begin position="18"/>
        <end position="71"/>
    </location>
</feature>
<organism evidence="2 3">
    <name type="scientific">Fodinicola feengrottensis</name>
    <dbReference type="NCBI Taxonomy" id="435914"/>
    <lineage>
        <taxon>Bacteria</taxon>
        <taxon>Bacillati</taxon>
        <taxon>Actinomycetota</taxon>
        <taxon>Actinomycetes</taxon>
        <taxon>Mycobacteriales</taxon>
        <taxon>Fodinicola</taxon>
    </lineage>
</organism>
<evidence type="ECO:0000313" key="3">
    <source>
        <dbReference type="Proteomes" id="UP001500618"/>
    </source>
</evidence>
<evidence type="ECO:0000259" key="1">
    <source>
        <dbReference type="PROSITE" id="PS50943"/>
    </source>
</evidence>
<dbReference type="EMBL" id="BAAANY010000009">
    <property type="protein sequence ID" value="GAA1677212.1"/>
    <property type="molecule type" value="Genomic_DNA"/>
</dbReference>
<comment type="caution">
    <text evidence="2">The sequence shown here is derived from an EMBL/GenBank/DDBJ whole genome shotgun (WGS) entry which is preliminary data.</text>
</comment>
<dbReference type="InterPro" id="IPR010982">
    <property type="entry name" value="Lambda_DNA-bd_dom_sf"/>
</dbReference>
<dbReference type="Pfam" id="PF19054">
    <property type="entry name" value="DUF5753"/>
    <property type="match status" value="1"/>
</dbReference>
<dbReference type="InterPro" id="IPR001387">
    <property type="entry name" value="Cro/C1-type_HTH"/>
</dbReference>
<sequence>MPSEQGSTVPRRRLGRELRRLREAAHITIEAATDQLEWSRQKIWRIERGEPAMRALDVEAMCKIYGAPKDLTEALKALAKETKARGWYHAYGDVIPKWFEIYIDLETTASLQEVYNGELVDGLLQTRSYIEAILRTSTVHTAADIERIVEVRIARQSVLGNDGKKFDFILNEAAIRRPVGGPLAIGHQLRQLAAMSEHSNISIRILPFATGAHGAMLGSFRVLDFPADSEPDTVYIEQLTGALYLDKAHELEPYRDQFRNIGNLALDQRKSRDLILAAEKEFCSG</sequence>
<accession>A0ABP4SVW8</accession>
<protein>
    <submittedName>
        <fullName evidence="2">Helix-turn-helix transcriptional regulator</fullName>
    </submittedName>
</protein>
<dbReference type="Proteomes" id="UP001500618">
    <property type="component" value="Unassembled WGS sequence"/>
</dbReference>
<dbReference type="Pfam" id="PF13560">
    <property type="entry name" value="HTH_31"/>
    <property type="match status" value="1"/>
</dbReference>
<proteinExistence type="predicted"/>